<dbReference type="Gene3D" id="3.10.110.10">
    <property type="entry name" value="Ubiquitin Conjugating Enzyme"/>
    <property type="match status" value="1"/>
</dbReference>
<evidence type="ECO:0000256" key="1">
    <source>
        <dbReference type="ARBA" id="ARBA00000485"/>
    </source>
</evidence>
<dbReference type="Proteomes" id="UP000694554">
    <property type="component" value="Chromosome X"/>
</dbReference>
<dbReference type="GeneTree" id="ENSGT00940000153169"/>
<dbReference type="Ensembl" id="ENSPSNT00000030455.1">
    <property type="protein sequence ID" value="ENSPSNP00000027093.1"/>
    <property type="gene ID" value="ENSPSNG00000019745.1"/>
</dbReference>
<reference evidence="9" key="2">
    <citation type="submission" date="2025-08" db="UniProtKB">
        <authorList>
            <consortium name="Ensembl"/>
        </authorList>
    </citation>
    <scope>IDENTIFICATION</scope>
</reference>
<dbReference type="SUPFAM" id="SSF54495">
    <property type="entry name" value="UBC-like"/>
    <property type="match status" value="1"/>
</dbReference>
<dbReference type="Pfam" id="PF00179">
    <property type="entry name" value="UQ_con"/>
    <property type="match status" value="1"/>
</dbReference>
<evidence type="ECO:0000313" key="10">
    <source>
        <dbReference type="Proteomes" id="UP000694554"/>
    </source>
</evidence>
<dbReference type="GO" id="GO:0061631">
    <property type="term" value="F:ubiquitin conjugating enzyme activity"/>
    <property type="evidence" value="ECO:0007669"/>
    <property type="project" value="UniProtKB-EC"/>
</dbReference>
<name>A0A8C9CVJ7_PHOSS</name>
<feature type="domain" description="UBC core" evidence="8">
    <location>
        <begin position="1"/>
        <end position="136"/>
    </location>
</feature>
<dbReference type="GO" id="GO:0005524">
    <property type="term" value="F:ATP binding"/>
    <property type="evidence" value="ECO:0007669"/>
    <property type="project" value="UniProtKB-KW"/>
</dbReference>
<accession>A0A8C9CVJ7</accession>
<comment type="catalytic activity">
    <reaction evidence="7">
        <text>S-ubiquitinyl-[E1 ubiquitin-activating enzyme]-L-cysteine + [acceptor protein]-L-lysine = [E1 ubiquitin-activating enzyme]-L-cysteine + N(6)-monoubiquitinyl-[acceptor protein]-L-lysine.</text>
        <dbReference type="EC" id="2.3.2.24"/>
    </reaction>
</comment>
<sequence length="136" mass="15548">MVLKGINKELSDLARDPPARCSAGPAGDNMFHWQATIMEANENPYQGGVFLLTIHFPTDYPFKLPKVAFATRIYHSDINTNGSICLNILRSQWTSLFCKWFVPFGHLHPFYPSSTPHLWEPPICSLGVFFFFNFHI</sequence>
<evidence type="ECO:0000256" key="2">
    <source>
        <dbReference type="ARBA" id="ARBA00004906"/>
    </source>
</evidence>
<evidence type="ECO:0000256" key="5">
    <source>
        <dbReference type="ARBA" id="ARBA00022786"/>
    </source>
</evidence>
<dbReference type="InterPro" id="IPR000608">
    <property type="entry name" value="UBC"/>
</dbReference>
<reference evidence="9" key="1">
    <citation type="submission" date="2019-08" db="EMBL/GenBank/DDBJ databases">
        <title>Phocoena sinus (Vaquita) genome, mPhoSin1, primary haplotype.</title>
        <authorList>
            <person name="Morin P."/>
            <person name="Mountcastle J."/>
            <person name="Fungtammasan C."/>
            <person name="Rhie A."/>
            <person name="Rojas-Bracho L."/>
            <person name="Smith C.R."/>
            <person name="Taylor B.L."/>
            <person name="Gulland F.M.D."/>
            <person name="Musser W."/>
            <person name="Houck M."/>
            <person name="Haase B."/>
            <person name="Paez S."/>
            <person name="Howe K."/>
            <person name="Torrance J."/>
            <person name="Formenti G."/>
            <person name="Phillippy A."/>
            <person name="Ryder O."/>
            <person name="Jarvis E.D."/>
            <person name="Fedrigo O."/>
        </authorList>
    </citation>
    <scope>NUCLEOTIDE SEQUENCE [LARGE SCALE GENOMIC DNA]</scope>
</reference>
<evidence type="ECO:0000256" key="3">
    <source>
        <dbReference type="ARBA" id="ARBA00022679"/>
    </source>
</evidence>
<protein>
    <recommendedName>
        <fullName evidence="8">UBC core domain-containing protein</fullName>
    </recommendedName>
</protein>
<comment type="catalytic activity">
    <reaction evidence="1">
        <text>S-ubiquitinyl-[E1 ubiquitin-activating enzyme]-L-cysteine + [E2 ubiquitin-conjugating enzyme]-L-cysteine = [E1 ubiquitin-activating enzyme]-L-cysteine + S-ubiquitinyl-[E2 ubiquitin-conjugating enzyme]-L-cysteine.</text>
        <dbReference type="EC" id="2.3.2.23"/>
    </reaction>
</comment>
<keyword evidence="6" id="KW-0067">ATP-binding</keyword>
<keyword evidence="5" id="KW-0833">Ubl conjugation pathway</keyword>
<keyword evidence="10" id="KW-1185">Reference proteome</keyword>
<dbReference type="SMART" id="SM00212">
    <property type="entry name" value="UBCc"/>
    <property type="match status" value="1"/>
</dbReference>
<organism evidence="9 10">
    <name type="scientific">Phocoena sinus</name>
    <name type="common">Vaquita</name>
    <dbReference type="NCBI Taxonomy" id="42100"/>
    <lineage>
        <taxon>Eukaryota</taxon>
        <taxon>Metazoa</taxon>
        <taxon>Chordata</taxon>
        <taxon>Craniata</taxon>
        <taxon>Vertebrata</taxon>
        <taxon>Euteleostomi</taxon>
        <taxon>Mammalia</taxon>
        <taxon>Eutheria</taxon>
        <taxon>Laurasiatheria</taxon>
        <taxon>Artiodactyla</taxon>
        <taxon>Whippomorpha</taxon>
        <taxon>Cetacea</taxon>
        <taxon>Odontoceti</taxon>
        <taxon>Phocoenidae</taxon>
        <taxon>Phocoena</taxon>
    </lineage>
</organism>
<evidence type="ECO:0000256" key="4">
    <source>
        <dbReference type="ARBA" id="ARBA00022741"/>
    </source>
</evidence>
<dbReference type="AlphaFoldDB" id="A0A8C9CVJ7"/>
<dbReference type="PROSITE" id="PS50127">
    <property type="entry name" value="UBC_2"/>
    <property type="match status" value="1"/>
</dbReference>
<comment type="pathway">
    <text evidence="2">Protein modification; protein ubiquitination.</text>
</comment>
<keyword evidence="4" id="KW-0547">Nucleotide-binding</keyword>
<evidence type="ECO:0000313" key="9">
    <source>
        <dbReference type="Ensembl" id="ENSPSNP00000027093.1"/>
    </source>
</evidence>
<evidence type="ECO:0000256" key="7">
    <source>
        <dbReference type="ARBA" id="ARBA00035845"/>
    </source>
</evidence>
<keyword evidence="3" id="KW-0808">Transferase</keyword>
<evidence type="ECO:0000259" key="8">
    <source>
        <dbReference type="PROSITE" id="PS50127"/>
    </source>
</evidence>
<dbReference type="FunFam" id="3.10.110.10:FF:000101">
    <property type="entry name" value="Ubiquitin-conjugating enzyme E2 D2"/>
    <property type="match status" value="1"/>
</dbReference>
<dbReference type="InterPro" id="IPR016135">
    <property type="entry name" value="UBQ-conjugating_enzyme/RWD"/>
</dbReference>
<dbReference type="PANTHER" id="PTHR24068">
    <property type="entry name" value="UBIQUITIN-CONJUGATING ENZYME E2"/>
    <property type="match status" value="1"/>
</dbReference>
<reference evidence="9" key="3">
    <citation type="submission" date="2025-09" db="UniProtKB">
        <authorList>
            <consortium name="Ensembl"/>
        </authorList>
    </citation>
    <scope>IDENTIFICATION</scope>
</reference>
<proteinExistence type="predicted"/>
<evidence type="ECO:0000256" key="6">
    <source>
        <dbReference type="ARBA" id="ARBA00022840"/>
    </source>
</evidence>